<gene>
    <name evidence="8" type="ORF">PHJA_001175600</name>
</gene>
<feature type="active site" evidence="6">
    <location>
        <position position="56"/>
    </location>
</feature>
<dbReference type="InterPro" id="IPR021109">
    <property type="entry name" value="Peptidase_aspartic_dom_sf"/>
</dbReference>
<feature type="active site" evidence="6">
    <location>
        <position position="258"/>
    </location>
</feature>
<keyword evidence="5" id="KW-0325">Glycoprotein</keyword>
<organism evidence="8 9">
    <name type="scientific">Phtheirospermum japonicum</name>
    <dbReference type="NCBI Taxonomy" id="374723"/>
    <lineage>
        <taxon>Eukaryota</taxon>
        <taxon>Viridiplantae</taxon>
        <taxon>Streptophyta</taxon>
        <taxon>Embryophyta</taxon>
        <taxon>Tracheophyta</taxon>
        <taxon>Spermatophyta</taxon>
        <taxon>Magnoliopsida</taxon>
        <taxon>eudicotyledons</taxon>
        <taxon>Gunneridae</taxon>
        <taxon>Pentapetalae</taxon>
        <taxon>asterids</taxon>
        <taxon>lamiids</taxon>
        <taxon>Lamiales</taxon>
        <taxon>Orobanchaceae</taxon>
        <taxon>Orobanchaceae incertae sedis</taxon>
        <taxon>Phtheirospermum</taxon>
    </lineage>
</organism>
<keyword evidence="4" id="KW-0378">Hydrolase</keyword>
<dbReference type="InterPro" id="IPR034161">
    <property type="entry name" value="Pepsin-like_plant"/>
</dbReference>
<evidence type="ECO:0000256" key="2">
    <source>
        <dbReference type="ARBA" id="ARBA00022670"/>
    </source>
</evidence>
<accession>A0A830BRB2</accession>
<comment type="similarity">
    <text evidence="1">Belongs to the peptidase A1 family.</text>
</comment>
<dbReference type="Pfam" id="PF14541">
    <property type="entry name" value="TAXi_C"/>
    <property type="match status" value="1"/>
</dbReference>
<dbReference type="Proteomes" id="UP000653305">
    <property type="component" value="Unassembled WGS sequence"/>
</dbReference>
<dbReference type="PROSITE" id="PS51767">
    <property type="entry name" value="PEPTIDASE_A1"/>
    <property type="match status" value="1"/>
</dbReference>
<dbReference type="GO" id="GO:0006508">
    <property type="term" value="P:proteolysis"/>
    <property type="evidence" value="ECO:0007669"/>
    <property type="project" value="UniProtKB-KW"/>
</dbReference>
<keyword evidence="3" id="KW-0064">Aspartyl protease</keyword>
<keyword evidence="9" id="KW-1185">Reference proteome</keyword>
<dbReference type="InterPro" id="IPR001461">
    <property type="entry name" value="Aspartic_peptidase_A1"/>
</dbReference>
<name>A0A830BRB2_9LAMI</name>
<dbReference type="OrthoDB" id="2747330at2759"/>
<protein>
    <submittedName>
        <fullName evidence="8">Protein aspartic protease in guard cell 1</fullName>
    </submittedName>
</protein>
<evidence type="ECO:0000256" key="3">
    <source>
        <dbReference type="ARBA" id="ARBA00022750"/>
    </source>
</evidence>
<dbReference type="PANTHER" id="PTHR47967:SF14">
    <property type="entry name" value="EUKARYOTIC ASPARTYL PROTEASE FAMILY PROTEIN"/>
    <property type="match status" value="1"/>
</dbReference>
<evidence type="ECO:0000256" key="4">
    <source>
        <dbReference type="ARBA" id="ARBA00022801"/>
    </source>
</evidence>
<dbReference type="InterPro" id="IPR032799">
    <property type="entry name" value="TAXi_C"/>
</dbReference>
<evidence type="ECO:0000313" key="8">
    <source>
        <dbReference type="EMBL" id="GFP90317.1"/>
    </source>
</evidence>
<dbReference type="CDD" id="cd05476">
    <property type="entry name" value="pepsin_A_like_plant"/>
    <property type="match status" value="1"/>
</dbReference>
<proteinExistence type="inferred from homology"/>
<feature type="domain" description="Peptidase A1" evidence="7">
    <location>
        <begin position="38"/>
        <end position="384"/>
    </location>
</feature>
<evidence type="ECO:0000256" key="5">
    <source>
        <dbReference type="ARBA" id="ARBA00023180"/>
    </source>
</evidence>
<dbReference type="InterPro" id="IPR032861">
    <property type="entry name" value="TAXi_N"/>
</dbReference>
<dbReference type="AlphaFoldDB" id="A0A830BRB2"/>
<dbReference type="EMBL" id="BMAC01000215">
    <property type="protein sequence ID" value="GFP90317.1"/>
    <property type="molecule type" value="Genomic_DNA"/>
</dbReference>
<keyword evidence="2 8" id="KW-0645">Protease</keyword>
<dbReference type="GO" id="GO:0005576">
    <property type="term" value="C:extracellular region"/>
    <property type="evidence" value="ECO:0007669"/>
    <property type="project" value="TreeGrafter"/>
</dbReference>
<reference evidence="8" key="1">
    <citation type="submission" date="2020-07" db="EMBL/GenBank/DDBJ databases">
        <title>Ethylene signaling mediates host invasion by parasitic plants.</title>
        <authorList>
            <person name="Yoshida S."/>
        </authorList>
    </citation>
    <scope>NUCLEOTIDE SEQUENCE</scope>
    <source>
        <strain evidence="8">Okayama</strain>
    </source>
</reference>
<dbReference type="PRINTS" id="PR00792">
    <property type="entry name" value="PEPSIN"/>
</dbReference>
<evidence type="ECO:0000259" key="7">
    <source>
        <dbReference type="PROSITE" id="PS51767"/>
    </source>
</evidence>
<dbReference type="Pfam" id="PF14543">
    <property type="entry name" value="TAXi_N"/>
    <property type="match status" value="1"/>
</dbReference>
<sequence>MELTSSISRALYLTSNTSSSLELTDIESQLTPGKLNGFLVHLRVGSKEVEQYVYMDTGSNLLWINCEPCGHKVPWPIFHPKESSSYQPEGCDFKDTCDASGAVHVDCEDANYDHDGCKYSVSYGPGGFSRGYLARETFKFGRINNETLRNIVFGCARRTNLYLNGILGLGNLRLSLISQYNASKFSYCIGNISDRTYAYNELVIGNQVQLWGSQTPLSVEDKNYINLIGIKIGWTTVKFNPKIFRRNSAEYTGGMVVDTGSTLSFIPQLVLTRFEESTSHLIESKLQLHRNYSIKYNNNIRRLCYGGVVTRDLKRFPIVIFHFQGHAYMELTADNIFQQIDDHTFCLAILPSKILKTTISILGNLMQQNFYVAYDLSRKKLSFKRMKCKTVEDYYDHDEL</sequence>
<dbReference type="SUPFAM" id="SSF50630">
    <property type="entry name" value="Acid proteases"/>
    <property type="match status" value="1"/>
</dbReference>
<comment type="caution">
    <text evidence="8">The sequence shown here is derived from an EMBL/GenBank/DDBJ whole genome shotgun (WGS) entry which is preliminary data.</text>
</comment>
<evidence type="ECO:0000256" key="1">
    <source>
        <dbReference type="ARBA" id="ARBA00007447"/>
    </source>
</evidence>
<evidence type="ECO:0000256" key="6">
    <source>
        <dbReference type="PIRSR" id="PIRSR601461-1"/>
    </source>
</evidence>
<dbReference type="Gene3D" id="2.40.70.10">
    <property type="entry name" value="Acid Proteases"/>
    <property type="match status" value="2"/>
</dbReference>
<evidence type="ECO:0000313" key="9">
    <source>
        <dbReference type="Proteomes" id="UP000653305"/>
    </source>
</evidence>
<dbReference type="PANTHER" id="PTHR47967">
    <property type="entry name" value="OS07G0603500 PROTEIN-RELATED"/>
    <property type="match status" value="1"/>
</dbReference>
<dbReference type="GO" id="GO:0004190">
    <property type="term" value="F:aspartic-type endopeptidase activity"/>
    <property type="evidence" value="ECO:0007669"/>
    <property type="project" value="UniProtKB-KW"/>
</dbReference>
<dbReference type="InterPro" id="IPR051708">
    <property type="entry name" value="Plant_Aspart_Prot_A1"/>
</dbReference>
<dbReference type="InterPro" id="IPR033121">
    <property type="entry name" value="PEPTIDASE_A1"/>
</dbReference>